<dbReference type="AlphaFoldDB" id="Q8MVE9"/>
<dbReference type="PROSITE" id="PS50279">
    <property type="entry name" value="BPTI_KUNITZ_2"/>
    <property type="match status" value="1"/>
</dbReference>
<dbReference type="InterPro" id="IPR036880">
    <property type="entry name" value="Kunitz_BPTI_sf"/>
</dbReference>
<sequence>MKATLAAVCFLATVVCTIALLPEDICRAPHAVASCAADIKPKLLFYFNNGTNRCESYYGCGGGLNDFGSKACCKDSCPYGKNKPNSWKPTKVARQ</sequence>
<dbReference type="Pfam" id="PF00014">
    <property type="entry name" value="Kunitz_BPTI"/>
    <property type="match status" value="1"/>
</dbReference>
<dbReference type="Gene3D" id="4.10.410.10">
    <property type="entry name" value="Pancreatic trypsin inhibitor Kunitz domain"/>
    <property type="match status" value="1"/>
</dbReference>
<evidence type="ECO:0000259" key="2">
    <source>
        <dbReference type="PROSITE" id="PS50279"/>
    </source>
</evidence>
<feature type="signal peptide" evidence="1">
    <location>
        <begin position="1"/>
        <end position="19"/>
    </location>
</feature>
<dbReference type="SMART" id="SM00131">
    <property type="entry name" value="KU"/>
    <property type="match status" value="1"/>
</dbReference>
<name>Q8MVE9_IXOSC</name>
<feature type="domain" description="BPTI/Kunitz inhibitor" evidence="2">
    <location>
        <begin position="26"/>
        <end position="77"/>
    </location>
</feature>
<reference evidence="3" key="1">
    <citation type="journal article" date="2002" name="J. Exp. Biol.">
        <title>Exploring the sialome of the tick Ixodes scapularis.</title>
        <authorList>
            <person name="Valenzuela J.G."/>
            <person name="Francischetti I.M."/>
            <person name="Pham V.M."/>
            <person name="Garfield M.K."/>
            <person name="Mather T.N."/>
            <person name="Ribeiro J.M."/>
        </authorList>
    </citation>
    <scope>NUCLEOTIDE SEQUENCE</scope>
    <source>
        <strain evidence="3">Rhode Island</strain>
        <tissue evidence="3">Salivary gland</tissue>
    </source>
</reference>
<protein>
    <submittedName>
        <fullName evidence="3">Putative secreted protein</fullName>
    </submittedName>
</protein>
<evidence type="ECO:0000256" key="1">
    <source>
        <dbReference type="SAM" id="SignalP"/>
    </source>
</evidence>
<feature type="chain" id="PRO_5004310945" evidence="1">
    <location>
        <begin position="20"/>
        <end position="95"/>
    </location>
</feature>
<dbReference type="VEuPathDB" id="VectorBase:ISCP_013765"/>
<evidence type="ECO:0000313" key="3">
    <source>
        <dbReference type="EMBL" id="AAM93613.1"/>
    </source>
</evidence>
<dbReference type="OrthoDB" id="4473401at2759"/>
<dbReference type="EMBL" id="AF483691">
    <property type="protein sequence ID" value="AAM93613.1"/>
    <property type="molecule type" value="mRNA"/>
</dbReference>
<dbReference type="InterPro" id="IPR002223">
    <property type="entry name" value="Kunitz_BPTI"/>
</dbReference>
<dbReference type="SUPFAM" id="SSF57362">
    <property type="entry name" value="BPTI-like"/>
    <property type="match status" value="1"/>
</dbReference>
<dbReference type="GO" id="GO:0004867">
    <property type="term" value="F:serine-type endopeptidase inhibitor activity"/>
    <property type="evidence" value="ECO:0007669"/>
    <property type="project" value="InterPro"/>
</dbReference>
<accession>Q8MVE9</accession>
<proteinExistence type="evidence at transcript level"/>
<organism evidence="3">
    <name type="scientific">Ixodes scapularis</name>
    <name type="common">Black-legged tick</name>
    <name type="synonym">Deer tick</name>
    <dbReference type="NCBI Taxonomy" id="6945"/>
    <lineage>
        <taxon>Eukaryota</taxon>
        <taxon>Metazoa</taxon>
        <taxon>Ecdysozoa</taxon>
        <taxon>Arthropoda</taxon>
        <taxon>Chelicerata</taxon>
        <taxon>Arachnida</taxon>
        <taxon>Acari</taxon>
        <taxon>Parasitiformes</taxon>
        <taxon>Ixodida</taxon>
        <taxon>Ixodoidea</taxon>
        <taxon>Ixodidae</taxon>
        <taxon>Ixodinae</taxon>
        <taxon>Ixodes</taxon>
    </lineage>
</organism>
<keyword evidence="1" id="KW-0732">Signal</keyword>